<dbReference type="SUPFAM" id="SSF51316">
    <property type="entry name" value="Mss4-like"/>
    <property type="match status" value="1"/>
</dbReference>
<evidence type="ECO:0000313" key="6">
    <source>
        <dbReference type="EMBL" id="TSB04049.1"/>
    </source>
</evidence>
<dbReference type="Proteomes" id="UP000320160">
    <property type="component" value="Unassembled WGS sequence"/>
</dbReference>
<evidence type="ECO:0000313" key="7">
    <source>
        <dbReference type="Proteomes" id="UP000320160"/>
    </source>
</evidence>
<keyword evidence="4" id="KW-0456">Lyase</keyword>
<keyword evidence="7" id="KW-1185">Reference proteome</keyword>
<dbReference type="EMBL" id="VKKU01000001">
    <property type="protein sequence ID" value="TSB04049.1"/>
    <property type="molecule type" value="Genomic_DNA"/>
</dbReference>
<dbReference type="AlphaFoldDB" id="A0A553WH73"/>
<keyword evidence="3" id="KW-0862">Zinc</keyword>
<comment type="similarity">
    <text evidence="1">Belongs to the Gfa family.</text>
</comment>
<keyword evidence="2" id="KW-0479">Metal-binding</keyword>
<evidence type="ECO:0000256" key="4">
    <source>
        <dbReference type="ARBA" id="ARBA00023239"/>
    </source>
</evidence>
<dbReference type="InterPro" id="IPR006913">
    <property type="entry name" value="CENP-V/GFA"/>
</dbReference>
<protein>
    <submittedName>
        <fullName evidence="6">GFA family protein</fullName>
    </submittedName>
</protein>
<evidence type="ECO:0000259" key="5">
    <source>
        <dbReference type="PROSITE" id="PS51891"/>
    </source>
</evidence>
<accession>A0A553WH73</accession>
<dbReference type="InterPro" id="IPR011057">
    <property type="entry name" value="Mss4-like_sf"/>
</dbReference>
<dbReference type="PANTHER" id="PTHR33337:SF40">
    <property type="entry name" value="CENP-V_GFA DOMAIN-CONTAINING PROTEIN-RELATED"/>
    <property type="match status" value="1"/>
</dbReference>
<reference evidence="6 7" key="1">
    <citation type="submission" date="2019-07" db="EMBL/GenBank/DDBJ databases">
        <authorList>
            <person name="Park M."/>
        </authorList>
    </citation>
    <scope>NUCLEOTIDE SEQUENCE [LARGE SCALE GENOMIC DNA]</scope>
    <source>
        <strain evidence="6 7">KCTC32445</strain>
    </source>
</reference>
<dbReference type="OrthoDB" id="7186766at2"/>
<evidence type="ECO:0000256" key="1">
    <source>
        <dbReference type="ARBA" id="ARBA00005495"/>
    </source>
</evidence>
<dbReference type="Pfam" id="PF04828">
    <property type="entry name" value="GFA"/>
    <property type="match status" value="1"/>
</dbReference>
<dbReference type="PANTHER" id="PTHR33337">
    <property type="entry name" value="GFA DOMAIN-CONTAINING PROTEIN"/>
    <property type="match status" value="1"/>
</dbReference>
<dbReference type="Gene3D" id="3.90.1590.10">
    <property type="entry name" value="glutathione-dependent formaldehyde- activating enzyme (gfa)"/>
    <property type="match status" value="1"/>
</dbReference>
<feature type="domain" description="CENP-V/GFA" evidence="5">
    <location>
        <begin position="3"/>
        <end position="117"/>
    </location>
</feature>
<comment type="caution">
    <text evidence="6">The sequence shown here is derived from an EMBL/GenBank/DDBJ whole genome shotgun (WGS) entry which is preliminary data.</text>
</comment>
<sequence length="131" mass="14563">MIYEGGCHCGVSRFKASGTPQHVSICHCGDCRRCSGAPFVSWAAFPSAEFESNGDIKAYRSSTDAVRYFCAQCGTGLFYVNEQMMPGLVDIQTCTLDNPEALKPDLHVQTTEQLEWTLELEKLPKFERFPG</sequence>
<organism evidence="6 7">
    <name type="scientific">Sphingorhabdus contaminans</name>
    <dbReference type="NCBI Taxonomy" id="1343899"/>
    <lineage>
        <taxon>Bacteria</taxon>
        <taxon>Pseudomonadati</taxon>
        <taxon>Pseudomonadota</taxon>
        <taxon>Alphaproteobacteria</taxon>
        <taxon>Sphingomonadales</taxon>
        <taxon>Sphingomonadaceae</taxon>
        <taxon>Sphingorhabdus</taxon>
    </lineage>
</organism>
<dbReference type="GO" id="GO:0046872">
    <property type="term" value="F:metal ion binding"/>
    <property type="evidence" value="ECO:0007669"/>
    <property type="project" value="UniProtKB-KW"/>
</dbReference>
<gene>
    <name evidence="6" type="ORF">FOM92_00985</name>
</gene>
<dbReference type="PROSITE" id="PS51891">
    <property type="entry name" value="CENP_V_GFA"/>
    <property type="match status" value="1"/>
</dbReference>
<evidence type="ECO:0000256" key="3">
    <source>
        <dbReference type="ARBA" id="ARBA00022833"/>
    </source>
</evidence>
<evidence type="ECO:0000256" key="2">
    <source>
        <dbReference type="ARBA" id="ARBA00022723"/>
    </source>
</evidence>
<dbReference type="GO" id="GO:0016846">
    <property type="term" value="F:carbon-sulfur lyase activity"/>
    <property type="evidence" value="ECO:0007669"/>
    <property type="project" value="InterPro"/>
</dbReference>
<name>A0A553WH73_9SPHN</name>
<proteinExistence type="inferred from homology"/>